<dbReference type="PANTHER" id="PTHR37264:SF1">
    <property type="entry name" value="RIBOSOMAL PROTEIN L31"/>
    <property type="match status" value="1"/>
</dbReference>
<protein>
    <submittedName>
        <fullName evidence="6">Uncharacterized protein</fullName>
    </submittedName>
</protein>
<dbReference type="CDD" id="cd23697">
    <property type="entry name" value="At5g55125"/>
    <property type="match status" value="1"/>
</dbReference>
<reference evidence="6 7" key="1">
    <citation type="journal article" date="2017" name="Nat. Commun.">
        <title>Genome assembly with in vitro proximity ligation data and whole-genome triplication in lettuce.</title>
        <authorList>
            <person name="Reyes-Chin-Wo S."/>
            <person name="Wang Z."/>
            <person name="Yang X."/>
            <person name="Kozik A."/>
            <person name="Arikit S."/>
            <person name="Song C."/>
            <person name="Xia L."/>
            <person name="Froenicke L."/>
            <person name="Lavelle D.O."/>
            <person name="Truco M.J."/>
            <person name="Xia R."/>
            <person name="Zhu S."/>
            <person name="Xu C."/>
            <person name="Xu H."/>
            <person name="Xu X."/>
            <person name="Cox K."/>
            <person name="Korf I."/>
            <person name="Meyers B.C."/>
            <person name="Michelmore R.W."/>
        </authorList>
    </citation>
    <scope>NUCLEOTIDE SEQUENCE [LARGE SCALE GENOMIC DNA]</scope>
    <source>
        <strain evidence="7">cv. Salinas</strain>
        <tissue evidence="6">Seedlings</tissue>
    </source>
</reference>
<accession>A0A9R1VGM3</accession>
<dbReference type="GO" id="GO:1990904">
    <property type="term" value="C:ribonucleoprotein complex"/>
    <property type="evidence" value="ECO:0007669"/>
    <property type="project" value="UniProtKB-KW"/>
</dbReference>
<keyword evidence="2" id="KW-0732">Signal</keyword>
<evidence type="ECO:0000313" key="7">
    <source>
        <dbReference type="Proteomes" id="UP000235145"/>
    </source>
</evidence>
<proteinExistence type="inferred from homology"/>
<evidence type="ECO:0000256" key="2">
    <source>
        <dbReference type="ARBA" id="ARBA00022729"/>
    </source>
</evidence>
<dbReference type="GO" id="GO:0005840">
    <property type="term" value="C:ribosome"/>
    <property type="evidence" value="ECO:0007669"/>
    <property type="project" value="UniProtKB-KW"/>
</dbReference>
<sequence>MKKGIHPQMQWISYVTQSGRLMHVMMTKIHQAGKVYHFRARRQMAESVGQVAKFKRRYGQMEEEKEDEANYASCKWLEQPIFESTTSWLLYFCCMLVKGKVMRGTGHGSWCHGLSGLGAKCQGAGAAVGFVRKVGTRTHLGLEEGVVITVVLRGVCVDTNINPFNCGQCFNRCPFFVFCTYGLCGYAGSTPLKPPILFPPNPPKPPRGREQPEPPVIVEPPEFLMPPLYDAQPPQHDQPV</sequence>
<name>A0A9R1VGM3_LACSA</name>
<evidence type="ECO:0000313" key="6">
    <source>
        <dbReference type="EMBL" id="KAJ0205996.1"/>
    </source>
</evidence>
<comment type="caution">
    <text evidence="6">The sequence shown here is derived from an EMBL/GenBank/DDBJ whole genome shotgun (WGS) entry which is preliminary data.</text>
</comment>
<comment type="similarity">
    <text evidence="1">Belongs to the STIG1 family.</text>
</comment>
<dbReference type="Pfam" id="PF04885">
    <property type="entry name" value="Stig1"/>
    <property type="match status" value="1"/>
</dbReference>
<organism evidence="6 7">
    <name type="scientific">Lactuca sativa</name>
    <name type="common">Garden lettuce</name>
    <dbReference type="NCBI Taxonomy" id="4236"/>
    <lineage>
        <taxon>Eukaryota</taxon>
        <taxon>Viridiplantae</taxon>
        <taxon>Streptophyta</taxon>
        <taxon>Embryophyta</taxon>
        <taxon>Tracheophyta</taxon>
        <taxon>Spermatophyta</taxon>
        <taxon>Magnoliopsida</taxon>
        <taxon>eudicotyledons</taxon>
        <taxon>Gunneridae</taxon>
        <taxon>Pentapetalae</taxon>
        <taxon>asterids</taxon>
        <taxon>campanulids</taxon>
        <taxon>Asterales</taxon>
        <taxon>Asteraceae</taxon>
        <taxon>Cichorioideae</taxon>
        <taxon>Cichorieae</taxon>
        <taxon>Lactucinae</taxon>
        <taxon>Lactuca</taxon>
    </lineage>
</organism>
<dbReference type="InterPro" id="IPR034704">
    <property type="entry name" value="Ribosomal_bL28/bL31-like_sf"/>
</dbReference>
<evidence type="ECO:0000256" key="3">
    <source>
        <dbReference type="ARBA" id="ARBA00022980"/>
    </source>
</evidence>
<evidence type="ECO:0000256" key="4">
    <source>
        <dbReference type="ARBA" id="ARBA00023274"/>
    </source>
</evidence>
<dbReference type="EMBL" id="NBSK02000005">
    <property type="protein sequence ID" value="KAJ0205996.1"/>
    <property type="molecule type" value="Genomic_DNA"/>
</dbReference>
<dbReference type="InterPro" id="IPR006969">
    <property type="entry name" value="Stig-like"/>
</dbReference>
<dbReference type="Proteomes" id="UP000235145">
    <property type="component" value="Unassembled WGS sequence"/>
</dbReference>
<dbReference type="PANTHER" id="PTHR37264">
    <property type="entry name" value="RIBOSOMAL PROTEIN L31"/>
    <property type="match status" value="1"/>
</dbReference>
<keyword evidence="3" id="KW-0689">Ribosomal protein</keyword>
<evidence type="ECO:0000256" key="1">
    <source>
        <dbReference type="ARBA" id="ARBA00006010"/>
    </source>
</evidence>
<dbReference type="SUPFAM" id="SSF143800">
    <property type="entry name" value="L28p-like"/>
    <property type="match status" value="1"/>
</dbReference>
<keyword evidence="4" id="KW-0687">Ribonucleoprotein</keyword>
<feature type="region of interest" description="Disordered" evidence="5">
    <location>
        <begin position="197"/>
        <end position="221"/>
    </location>
</feature>
<dbReference type="AlphaFoldDB" id="A0A9R1VGM3"/>
<evidence type="ECO:0000256" key="5">
    <source>
        <dbReference type="SAM" id="MobiDB-lite"/>
    </source>
</evidence>
<keyword evidence="7" id="KW-1185">Reference proteome</keyword>
<gene>
    <name evidence="6" type="ORF">LSAT_V11C500229880</name>
</gene>